<reference evidence="1 2" key="1">
    <citation type="journal article" date="2018" name="PLoS ONE">
        <title>The draft genome of Kipferlia bialata reveals reductive genome evolution in fornicate parasites.</title>
        <authorList>
            <person name="Tanifuji G."/>
            <person name="Takabayashi S."/>
            <person name="Kume K."/>
            <person name="Takagi M."/>
            <person name="Nakayama T."/>
            <person name="Kamikawa R."/>
            <person name="Inagaki Y."/>
            <person name="Hashimoto T."/>
        </authorList>
    </citation>
    <scope>NUCLEOTIDE SEQUENCE [LARGE SCALE GENOMIC DNA]</scope>
    <source>
        <strain evidence="1">NY0173</strain>
    </source>
</reference>
<organism evidence="1 2">
    <name type="scientific">Kipferlia bialata</name>
    <dbReference type="NCBI Taxonomy" id="797122"/>
    <lineage>
        <taxon>Eukaryota</taxon>
        <taxon>Metamonada</taxon>
        <taxon>Carpediemonas-like organisms</taxon>
        <taxon>Kipferlia</taxon>
    </lineage>
</organism>
<dbReference type="EMBL" id="BDIP01000710">
    <property type="protein sequence ID" value="GCA62456.1"/>
    <property type="molecule type" value="Genomic_DNA"/>
</dbReference>
<evidence type="ECO:0000313" key="1">
    <source>
        <dbReference type="EMBL" id="GCA62456.1"/>
    </source>
</evidence>
<dbReference type="AlphaFoldDB" id="A0A391NQD1"/>
<proteinExistence type="predicted"/>
<protein>
    <submittedName>
        <fullName evidence="1">Uncharacterized protein</fullName>
    </submittedName>
</protein>
<accession>A0A391NQD1</accession>
<name>A0A391NQD1_9EUKA</name>
<keyword evidence="2" id="KW-1185">Reference proteome</keyword>
<sequence>MSASYSVSGRTPVADRAVYLFGERPCSYDPCEKMCVYDMISACGSPEGYVSFRDRTGQGRMAVHSPCMVNPDTMVLLLGNYVIVGVVDLEEVEEMMWRT</sequence>
<dbReference type="Proteomes" id="UP000265618">
    <property type="component" value="Unassembled WGS sequence"/>
</dbReference>
<comment type="caution">
    <text evidence="1">The sequence shown here is derived from an EMBL/GenBank/DDBJ whole genome shotgun (WGS) entry which is preliminary data.</text>
</comment>
<evidence type="ECO:0000313" key="2">
    <source>
        <dbReference type="Proteomes" id="UP000265618"/>
    </source>
</evidence>
<gene>
    <name evidence="1" type="ORF">KIPB_003628</name>
</gene>